<evidence type="ECO:0000313" key="10">
    <source>
        <dbReference type="Proteomes" id="UP000177458"/>
    </source>
</evidence>
<dbReference type="GO" id="GO:0005829">
    <property type="term" value="C:cytosol"/>
    <property type="evidence" value="ECO:0007669"/>
    <property type="project" value="TreeGrafter"/>
</dbReference>
<dbReference type="SUPFAM" id="SSF52374">
    <property type="entry name" value="Nucleotidylyl transferase"/>
    <property type="match status" value="1"/>
</dbReference>
<evidence type="ECO:0000256" key="7">
    <source>
        <dbReference type="ARBA" id="ARBA00022840"/>
    </source>
</evidence>
<dbReference type="InterPro" id="IPR024909">
    <property type="entry name" value="Cys-tRNA/MSH_ligase"/>
</dbReference>
<keyword evidence="6" id="KW-0862">Zinc</keyword>
<reference evidence="9 10" key="1">
    <citation type="journal article" date="2016" name="Nat. Commun.">
        <title>Thousands of microbial genomes shed light on interconnected biogeochemical processes in an aquifer system.</title>
        <authorList>
            <person name="Anantharaman K."/>
            <person name="Brown C.T."/>
            <person name="Hug L.A."/>
            <person name="Sharon I."/>
            <person name="Castelle C.J."/>
            <person name="Probst A.J."/>
            <person name="Thomas B.C."/>
            <person name="Singh A."/>
            <person name="Wilkins M.J."/>
            <person name="Karaoz U."/>
            <person name="Brodie E.L."/>
            <person name="Williams K.H."/>
            <person name="Hubbard S.S."/>
            <person name="Banfield J.F."/>
        </authorList>
    </citation>
    <scope>NUCLEOTIDE SEQUENCE [LARGE SCALE GENOMIC DNA]</scope>
</reference>
<dbReference type="Gene3D" id="3.40.50.620">
    <property type="entry name" value="HUPs"/>
    <property type="match status" value="1"/>
</dbReference>
<comment type="caution">
    <text evidence="9">The sequence shown here is derived from an EMBL/GenBank/DDBJ whole genome shotgun (WGS) entry which is preliminary data.</text>
</comment>
<dbReference type="GO" id="GO:0006423">
    <property type="term" value="P:cysteinyl-tRNA aminoacylation"/>
    <property type="evidence" value="ECO:0007669"/>
    <property type="project" value="TreeGrafter"/>
</dbReference>
<evidence type="ECO:0000256" key="5">
    <source>
        <dbReference type="ARBA" id="ARBA00022741"/>
    </source>
</evidence>
<dbReference type="InterPro" id="IPR014729">
    <property type="entry name" value="Rossmann-like_a/b/a_fold"/>
</dbReference>
<sequence>MIHHQNEITQSECATGKQFVKYWVHGAHLQVDGGRMGKSLGNAYTVSDVEAKSYDPLSLRYFYLSAHYRSKLNFTWEALQNAQNSLKKLYDIIGSYEEGGEGRIEEPYLFKFMEAINDDMNMPKALAVAWDLLKSESPESSKIMTLLKFDEVFGFKLENHVGYEIPQKVQDLAKMRNEYRKAGIWDKADQVRKEVESLGFVIEDKPIGQFRIKRKL</sequence>
<proteinExistence type="predicted"/>
<dbReference type="GO" id="GO:0004817">
    <property type="term" value="F:cysteine-tRNA ligase activity"/>
    <property type="evidence" value="ECO:0007669"/>
    <property type="project" value="TreeGrafter"/>
</dbReference>
<feature type="domain" description="tRNA synthetases class I catalytic" evidence="8">
    <location>
        <begin position="3"/>
        <end position="83"/>
    </location>
</feature>
<comment type="subunit">
    <text evidence="2">Monomer.</text>
</comment>
<dbReference type="PANTHER" id="PTHR10890">
    <property type="entry name" value="CYSTEINYL-TRNA SYNTHETASE"/>
    <property type="match status" value="1"/>
</dbReference>
<organism evidence="9 10">
    <name type="scientific">candidate division WWE3 bacterium RIFCSPLOWO2_01_FULL_37_15</name>
    <dbReference type="NCBI Taxonomy" id="1802622"/>
    <lineage>
        <taxon>Bacteria</taxon>
        <taxon>Katanobacteria</taxon>
    </lineage>
</organism>
<dbReference type="SUPFAM" id="SSF47323">
    <property type="entry name" value="Anticodon-binding domain of a subclass of class I aminoacyl-tRNA synthetases"/>
    <property type="match status" value="1"/>
</dbReference>
<gene>
    <name evidence="9" type="ORF">A3A69_01810</name>
</gene>
<evidence type="ECO:0000256" key="6">
    <source>
        <dbReference type="ARBA" id="ARBA00022833"/>
    </source>
</evidence>
<keyword evidence="5" id="KW-0547">Nucleotide-binding</keyword>
<protein>
    <recommendedName>
        <fullName evidence="8">tRNA synthetases class I catalytic domain-containing protein</fullName>
    </recommendedName>
</protein>
<evidence type="ECO:0000259" key="8">
    <source>
        <dbReference type="Pfam" id="PF01406"/>
    </source>
</evidence>
<evidence type="ECO:0000256" key="1">
    <source>
        <dbReference type="ARBA" id="ARBA00001947"/>
    </source>
</evidence>
<evidence type="ECO:0000256" key="3">
    <source>
        <dbReference type="ARBA" id="ARBA00022598"/>
    </source>
</evidence>
<keyword evidence="4" id="KW-0479">Metal-binding</keyword>
<dbReference type="Gene3D" id="1.20.120.1910">
    <property type="entry name" value="Cysteine-tRNA ligase, C-terminal anti-codon recognition domain"/>
    <property type="match status" value="1"/>
</dbReference>
<dbReference type="PANTHER" id="PTHR10890:SF3">
    <property type="entry name" value="CYSTEINE--TRNA LIGASE, CYTOPLASMIC"/>
    <property type="match status" value="1"/>
</dbReference>
<dbReference type="Pfam" id="PF01406">
    <property type="entry name" value="tRNA-synt_1e"/>
    <property type="match status" value="1"/>
</dbReference>
<dbReference type="AlphaFoldDB" id="A0A1F4UVL2"/>
<dbReference type="Proteomes" id="UP000177458">
    <property type="component" value="Unassembled WGS sequence"/>
</dbReference>
<dbReference type="GO" id="GO:0046872">
    <property type="term" value="F:metal ion binding"/>
    <property type="evidence" value="ECO:0007669"/>
    <property type="project" value="UniProtKB-KW"/>
</dbReference>
<evidence type="ECO:0000313" key="9">
    <source>
        <dbReference type="EMBL" id="OGC48985.1"/>
    </source>
</evidence>
<keyword evidence="7" id="KW-0067">ATP-binding</keyword>
<dbReference type="EMBL" id="MEVF01000029">
    <property type="protein sequence ID" value="OGC48985.1"/>
    <property type="molecule type" value="Genomic_DNA"/>
</dbReference>
<evidence type="ECO:0000256" key="2">
    <source>
        <dbReference type="ARBA" id="ARBA00011245"/>
    </source>
</evidence>
<evidence type="ECO:0000256" key="4">
    <source>
        <dbReference type="ARBA" id="ARBA00022723"/>
    </source>
</evidence>
<dbReference type="InterPro" id="IPR009080">
    <property type="entry name" value="tRNAsynth_Ia_anticodon-bd"/>
</dbReference>
<comment type="cofactor">
    <cofactor evidence="1">
        <name>Zn(2+)</name>
        <dbReference type="ChEBI" id="CHEBI:29105"/>
    </cofactor>
</comment>
<dbReference type="InterPro" id="IPR032678">
    <property type="entry name" value="tRNA-synt_1_cat_dom"/>
</dbReference>
<dbReference type="GO" id="GO:0005524">
    <property type="term" value="F:ATP binding"/>
    <property type="evidence" value="ECO:0007669"/>
    <property type="project" value="UniProtKB-KW"/>
</dbReference>
<keyword evidence="3" id="KW-0436">Ligase</keyword>
<name>A0A1F4UVL2_UNCKA</name>
<accession>A0A1F4UVL2</accession>